<organism evidence="1 2">
    <name type="scientific">Dallia pectoralis</name>
    <name type="common">Alaska blackfish</name>
    <dbReference type="NCBI Taxonomy" id="75939"/>
    <lineage>
        <taxon>Eukaryota</taxon>
        <taxon>Metazoa</taxon>
        <taxon>Chordata</taxon>
        <taxon>Craniata</taxon>
        <taxon>Vertebrata</taxon>
        <taxon>Euteleostomi</taxon>
        <taxon>Actinopterygii</taxon>
        <taxon>Neopterygii</taxon>
        <taxon>Teleostei</taxon>
        <taxon>Protacanthopterygii</taxon>
        <taxon>Esociformes</taxon>
        <taxon>Umbridae</taxon>
        <taxon>Dallia</taxon>
    </lineage>
</organism>
<dbReference type="EMBL" id="CM055750">
    <property type="protein sequence ID" value="KAJ7993667.1"/>
    <property type="molecule type" value="Genomic_DNA"/>
</dbReference>
<name>A0ACC2FQS0_DALPE</name>
<accession>A0ACC2FQS0</accession>
<comment type="caution">
    <text evidence="1">The sequence shown here is derived from an EMBL/GenBank/DDBJ whole genome shotgun (WGS) entry which is preliminary data.</text>
</comment>
<evidence type="ECO:0000313" key="1">
    <source>
        <dbReference type="EMBL" id="KAJ7993667.1"/>
    </source>
</evidence>
<proteinExistence type="predicted"/>
<dbReference type="Proteomes" id="UP001157502">
    <property type="component" value="Chromosome 23"/>
</dbReference>
<sequence length="529" mass="58317">MEIFTVAFLLLLTHQTGAADGFSEEIVLNGTIAESIVLPCSNTAIDVTPTSTEWTKNGDFIIANNSSKLITPLIQGHLTILSNHNLYINGLAQIDEGNYVCESNGKKYQSVKLQIVKGSGSGITVINQTKSLLNGTVFIQRGSTLVLNCSSRLDLSQSLSWQFQGAAYSNESLTVGNGSWLELVIEDIQPRHQGIYSCRAQGSDSQNAVVWSKELLVYYPPERHPECMWRIGKNLSHVDFNCSWFGGYPTPTLLWAEKHSMPGSLVTGQLMENTQTDSLWINLNRSSLMEGENLRCYGHHPTIRPEEENFCSFVLLSPYPTGDPLVTALEGSNVTLTCTESSSVPPAVTTWHKTLSQQVVVQSAKYVLTELGPVFSLTIVNVTKEDEGFYFCRSENPLNVRELEIQLTVKSSSQYIGAIIGVFLAVLVIGSGVVIAKILYSQRDRICLDNGFGRMEEEGGDVISLVDSDEELVFEEAVPRLPTLPVANGHSTTFVQIHRIPSNDHEDGKVLDHPLQLEQTVDTEELVTF</sequence>
<evidence type="ECO:0000313" key="2">
    <source>
        <dbReference type="Proteomes" id="UP001157502"/>
    </source>
</evidence>
<keyword evidence="2" id="KW-1185">Reference proteome</keyword>
<protein>
    <submittedName>
        <fullName evidence="1">Uncharacterized protein</fullName>
    </submittedName>
</protein>
<reference evidence="1" key="1">
    <citation type="submission" date="2021-05" db="EMBL/GenBank/DDBJ databases">
        <authorList>
            <person name="Pan Q."/>
            <person name="Jouanno E."/>
            <person name="Zahm M."/>
            <person name="Klopp C."/>
            <person name="Cabau C."/>
            <person name="Louis A."/>
            <person name="Berthelot C."/>
            <person name="Parey E."/>
            <person name="Roest Crollius H."/>
            <person name="Montfort J."/>
            <person name="Robinson-Rechavi M."/>
            <person name="Bouchez O."/>
            <person name="Lampietro C."/>
            <person name="Lopez Roques C."/>
            <person name="Donnadieu C."/>
            <person name="Postlethwait J."/>
            <person name="Bobe J."/>
            <person name="Dillon D."/>
            <person name="Chandos A."/>
            <person name="von Hippel F."/>
            <person name="Guiguen Y."/>
        </authorList>
    </citation>
    <scope>NUCLEOTIDE SEQUENCE</scope>
    <source>
        <strain evidence="1">YG-Jan2019</strain>
    </source>
</reference>
<gene>
    <name evidence="1" type="ORF">DPEC_G00257040</name>
</gene>